<reference evidence="1" key="1">
    <citation type="submission" date="2021-02" db="EMBL/GenBank/DDBJ databases">
        <title>First Annotated Genome of the Yellow-green Alga Tribonema minus.</title>
        <authorList>
            <person name="Mahan K.M."/>
        </authorList>
    </citation>
    <scope>NUCLEOTIDE SEQUENCE</scope>
    <source>
        <strain evidence="1">UTEX B ZZ1240</strain>
    </source>
</reference>
<name>A0A836C834_9STRA</name>
<evidence type="ECO:0000313" key="2">
    <source>
        <dbReference type="Proteomes" id="UP000664859"/>
    </source>
</evidence>
<dbReference type="AlphaFoldDB" id="A0A836C834"/>
<evidence type="ECO:0000313" key="1">
    <source>
        <dbReference type="EMBL" id="KAG5176139.1"/>
    </source>
</evidence>
<proteinExistence type="predicted"/>
<comment type="caution">
    <text evidence="1">The sequence shown here is derived from an EMBL/GenBank/DDBJ whole genome shotgun (WGS) entry which is preliminary data.</text>
</comment>
<dbReference type="InterPro" id="IPR006379">
    <property type="entry name" value="HAD-SF_hydro_IIB"/>
</dbReference>
<dbReference type="EMBL" id="JAFCMP010000540">
    <property type="protein sequence ID" value="KAG5176139.1"/>
    <property type="molecule type" value="Genomic_DNA"/>
</dbReference>
<dbReference type="Pfam" id="PF08282">
    <property type="entry name" value="Hydrolase_3"/>
    <property type="match status" value="1"/>
</dbReference>
<gene>
    <name evidence="1" type="ORF">JKP88DRAFT_203187</name>
</gene>
<dbReference type="InterPro" id="IPR036412">
    <property type="entry name" value="HAD-like_sf"/>
</dbReference>
<accession>A0A836C834</accession>
<dbReference type="OrthoDB" id="27226at2759"/>
<dbReference type="NCBIfam" id="TIGR01484">
    <property type="entry name" value="HAD-SF-IIB"/>
    <property type="match status" value="1"/>
</dbReference>
<dbReference type="PANTHER" id="PTHR10000:SF8">
    <property type="entry name" value="HAD SUPERFAMILY HYDROLASE-LIKE, TYPE 3"/>
    <property type="match status" value="1"/>
</dbReference>
<dbReference type="SUPFAM" id="SSF56784">
    <property type="entry name" value="HAD-like"/>
    <property type="match status" value="1"/>
</dbReference>
<dbReference type="SFLD" id="SFLDS00003">
    <property type="entry name" value="Haloacid_Dehalogenase"/>
    <property type="match status" value="1"/>
</dbReference>
<dbReference type="GO" id="GO:0005829">
    <property type="term" value="C:cytosol"/>
    <property type="evidence" value="ECO:0007669"/>
    <property type="project" value="TreeGrafter"/>
</dbReference>
<organism evidence="1 2">
    <name type="scientific">Tribonema minus</name>
    <dbReference type="NCBI Taxonomy" id="303371"/>
    <lineage>
        <taxon>Eukaryota</taxon>
        <taxon>Sar</taxon>
        <taxon>Stramenopiles</taxon>
        <taxon>Ochrophyta</taxon>
        <taxon>PX clade</taxon>
        <taxon>Xanthophyceae</taxon>
        <taxon>Tribonematales</taxon>
        <taxon>Tribonemataceae</taxon>
        <taxon>Tribonema</taxon>
    </lineage>
</organism>
<keyword evidence="2" id="KW-1185">Reference proteome</keyword>
<dbReference type="GO" id="GO:0016791">
    <property type="term" value="F:phosphatase activity"/>
    <property type="evidence" value="ECO:0007669"/>
    <property type="project" value="TreeGrafter"/>
</dbReference>
<dbReference type="Gene3D" id="3.40.50.1000">
    <property type="entry name" value="HAD superfamily/HAD-like"/>
    <property type="match status" value="1"/>
</dbReference>
<dbReference type="InterPro" id="IPR023214">
    <property type="entry name" value="HAD_sf"/>
</dbReference>
<dbReference type="InterPro" id="IPR000150">
    <property type="entry name" value="Cof"/>
</dbReference>
<sequence length="342" mass="36353">MQLRKAGFLALWLARKEACGLASSAFRHVGQKASGTRRQAAASSTAAELQKPVVELSQETLASLPEIKAVASDIDGTCTAPDLQVPQRVMDAIVATLDSGIVFFPATGKSRAGMMNTLGPAGDILKARGAPGVYIQGLVVYGPGPDSKVIYERLLGADIGREVAQFCRDRNMSLIAYSGDRIVCTRLEDKYVTTIADYHEPFPEAVGEIDEAMAAGLPVHKLIIMAPAEEVVQQRPALAQLLGQRASLVQAMPHMLEVLPLGASKGIGVAKLLAHMGFKVENLMAMGDAENDIEMLKMAAVSVAMGNADPEVKKVARFVAPTNAQEGAAVALETLLQLRPRQ</sequence>
<dbReference type="SFLD" id="SFLDG01140">
    <property type="entry name" value="C2.B:_Phosphomannomutase_and_P"/>
    <property type="match status" value="1"/>
</dbReference>
<dbReference type="GO" id="GO:0000287">
    <property type="term" value="F:magnesium ion binding"/>
    <property type="evidence" value="ECO:0007669"/>
    <property type="project" value="TreeGrafter"/>
</dbReference>
<dbReference type="PROSITE" id="PS01229">
    <property type="entry name" value="COF_2"/>
    <property type="match status" value="1"/>
</dbReference>
<dbReference type="Proteomes" id="UP000664859">
    <property type="component" value="Unassembled WGS sequence"/>
</dbReference>
<dbReference type="Gene3D" id="3.30.1240.10">
    <property type="match status" value="1"/>
</dbReference>
<dbReference type="PANTHER" id="PTHR10000">
    <property type="entry name" value="PHOSPHOSERINE PHOSPHATASE"/>
    <property type="match status" value="1"/>
</dbReference>
<protein>
    <submittedName>
        <fullName evidence="1">HAD-like domain-containing protein</fullName>
    </submittedName>
</protein>
<dbReference type="NCBIfam" id="TIGR00099">
    <property type="entry name" value="Cof-subfamily"/>
    <property type="match status" value="1"/>
</dbReference>